<proteinExistence type="predicted"/>
<evidence type="ECO:0000313" key="2">
    <source>
        <dbReference type="Proteomes" id="UP001642464"/>
    </source>
</evidence>
<reference evidence="1 2" key="1">
    <citation type="submission" date="2024-02" db="EMBL/GenBank/DDBJ databases">
        <authorList>
            <person name="Chen Y."/>
            <person name="Shah S."/>
            <person name="Dougan E. K."/>
            <person name="Thang M."/>
            <person name="Chan C."/>
        </authorList>
    </citation>
    <scope>NUCLEOTIDE SEQUENCE [LARGE SCALE GENOMIC DNA]</scope>
</reference>
<keyword evidence="2" id="KW-1185">Reference proteome</keyword>
<sequence length="598" mass="63407">MGCFTELLLTHAVVTKVVAVNFNIQSQSEYGNHISYGSLAQGLCVDIVSSDPLCTVTQDCSAMSTYQCDSITSSIQVDADGVISMYFNARVTSPLEQCGEGSCPGCTAYKSCVGPMVQTDEQILAAGDCILWEYETEGSSDAYEILVVVFGPSGSLVTYDFRRASSRFDSLDWSFNQLEVLASGSYFMRFFLASFDATGGGALGARMGVRNIRSQVPCLDAETLQAGPVETTTSTTGTMSVTMSTSSTMTMSTTTFSSSTYSSTTTSRTRSSTISSTSSTSSTSSRTSVTTMTTTTTTTTAITMTLSSSLTYSSTQTSRTTISSTSSTSSRTSVTSSTASLTWLTSTATTTLTTATLGSFSAFFGGEPSRTSTSTSSTTWMHNTSTSSSLTAALDPISASITSLSIVSMSTSTTFLEAAVRDSATVDERSTTSTFFADTTIHLPCNFRTSTFLASFDHPGFWFVLGAVVILSGLVILSGCRPKATLTQEAETQTDAPGAPPGDLRGAEVNFESVVEADVFRSFFSGETQGCQDPKGKKSRLLDAETWDRKLQKALANGHCVDDDAEFGLSPVCGKATLMPDSRFHDSSFRFTQTCFGK</sequence>
<organism evidence="1 2">
    <name type="scientific">Durusdinium trenchii</name>
    <dbReference type="NCBI Taxonomy" id="1381693"/>
    <lineage>
        <taxon>Eukaryota</taxon>
        <taxon>Sar</taxon>
        <taxon>Alveolata</taxon>
        <taxon>Dinophyceae</taxon>
        <taxon>Suessiales</taxon>
        <taxon>Symbiodiniaceae</taxon>
        <taxon>Durusdinium</taxon>
    </lineage>
</organism>
<accession>A0ABP0L3A7</accession>
<comment type="caution">
    <text evidence="1">The sequence shown here is derived from an EMBL/GenBank/DDBJ whole genome shotgun (WGS) entry which is preliminary data.</text>
</comment>
<protein>
    <submittedName>
        <fullName evidence="1">Uncharacterized protein</fullName>
    </submittedName>
</protein>
<dbReference type="Proteomes" id="UP001642464">
    <property type="component" value="Unassembled WGS sequence"/>
</dbReference>
<gene>
    <name evidence="1" type="ORF">SCF082_LOCUS20569</name>
</gene>
<evidence type="ECO:0000313" key="1">
    <source>
        <dbReference type="EMBL" id="CAK9033646.1"/>
    </source>
</evidence>
<name>A0ABP0L3A7_9DINO</name>
<dbReference type="EMBL" id="CAXAMM010014402">
    <property type="protein sequence ID" value="CAK9033646.1"/>
    <property type="molecule type" value="Genomic_DNA"/>
</dbReference>